<organism evidence="1 2">
    <name type="scientific">Streptomyces polychromogenes</name>
    <dbReference type="NCBI Taxonomy" id="67342"/>
    <lineage>
        <taxon>Bacteria</taxon>
        <taxon>Bacillati</taxon>
        <taxon>Actinomycetota</taxon>
        <taxon>Actinomycetes</taxon>
        <taxon>Kitasatosporales</taxon>
        <taxon>Streptomycetaceae</taxon>
        <taxon>Streptomyces</taxon>
    </lineage>
</organism>
<evidence type="ECO:0000313" key="1">
    <source>
        <dbReference type="EMBL" id="GAA0271540.1"/>
    </source>
</evidence>
<gene>
    <name evidence="1" type="ORF">GCM10010302_06420</name>
</gene>
<sequence length="72" mass="7302">MSDARRGSVAVGVDAASHSWLAADWVASENGDDQYVRQSAGGPVEARIGGTVVAGDQVRVELTVCLGCAGAQ</sequence>
<keyword evidence="2" id="KW-1185">Reference proteome</keyword>
<proteinExistence type="predicted"/>
<protein>
    <submittedName>
        <fullName evidence="1">Uncharacterized protein</fullName>
    </submittedName>
</protein>
<comment type="caution">
    <text evidence="1">The sequence shown here is derived from an EMBL/GenBank/DDBJ whole genome shotgun (WGS) entry which is preliminary data.</text>
</comment>
<dbReference type="RefSeq" id="WP_344151935.1">
    <property type="nucleotide sequence ID" value="NZ_BAAABV010000005.1"/>
</dbReference>
<reference evidence="1 2" key="1">
    <citation type="journal article" date="2019" name="Int. J. Syst. Evol. Microbiol.">
        <title>The Global Catalogue of Microorganisms (GCM) 10K type strain sequencing project: providing services to taxonomists for standard genome sequencing and annotation.</title>
        <authorList>
            <consortium name="The Broad Institute Genomics Platform"/>
            <consortium name="The Broad Institute Genome Sequencing Center for Infectious Disease"/>
            <person name="Wu L."/>
            <person name="Ma J."/>
        </authorList>
    </citation>
    <scope>NUCLEOTIDE SEQUENCE [LARGE SCALE GENOMIC DNA]</scope>
    <source>
        <strain evidence="1 2">JCM 4505</strain>
    </source>
</reference>
<accession>A0ABN0V258</accession>
<name>A0ABN0V258_9ACTN</name>
<dbReference type="Proteomes" id="UP001501867">
    <property type="component" value="Unassembled WGS sequence"/>
</dbReference>
<evidence type="ECO:0000313" key="2">
    <source>
        <dbReference type="Proteomes" id="UP001501867"/>
    </source>
</evidence>
<dbReference type="EMBL" id="BAAABV010000005">
    <property type="protein sequence ID" value="GAA0271540.1"/>
    <property type="molecule type" value="Genomic_DNA"/>
</dbReference>